<evidence type="ECO:0000259" key="2">
    <source>
        <dbReference type="Pfam" id="PF00561"/>
    </source>
</evidence>
<name>A0AAV7ELT5_ARIFI</name>
<dbReference type="InterPro" id="IPR000073">
    <property type="entry name" value="AB_hydrolase_1"/>
</dbReference>
<dbReference type="SUPFAM" id="SSF53474">
    <property type="entry name" value="alpha/beta-Hydrolases"/>
    <property type="match status" value="1"/>
</dbReference>
<dbReference type="PRINTS" id="PR00111">
    <property type="entry name" value="ABHYDROLASE"/>
</dbReference>
<dbReference type="Proteomes" id="UP000825729">
    <property type="component" value="Unassembled WGS sequence"/>
</dbReference>
<keyword evidence="4" id="KW-1185">Reference proteome</keyword>
<dbReference type="Pfam" id="PF00561">
    <property type="entry name" value="Abhydrolase_1"/>
    <property type="match status" value="1"/>
</dbReference>
<dbReference type="EMBL" id="JAINDJ010000004">
    <property type="protein sequence ID" value="KAG9449798.1"/>
    <property type="molecule type" value="Genomic_DNA"/>
</dbReference>
<dbReference type="InterPro" id="IPR029058">
    <property type="entry name" value="AB_hydrolase_fold"/>
</dbReference>
<evidence type="ECO:0000313" key="4">
    <source>
        <dbReference type="Proteomes" id="UP000825729"/>
    </source>
</evidence>
<feature type="signal peptide" evidence="1">
    <location>
        <begin position="1"/>
        <end position="21"/>
    </location>
</feature>
<dbReference type="InterPro" id="IPR052370">
    <property type="entry name" value="Meta-cleavage_hydrolase"/>
</dbReference>
<feature type="domain" description="AB hydrolase-1" evidence="2">
    <location>
        <begin position="50"/>
        <end position="156"/>
    </location>
</feature>
<proteinExistence type="predicted"/>
<dbReference type="Gene3D" id="3.40.50.1820">
    <property type="entry name" value="alpha/beta hydrolase"/>
    <property type="match status" value="1"/>
</dbReference>
<dbReference type="AlphaFoldDB" id="A0AAV7ELT5"/>
<dbReference type="PANTHER" id="PTHR43139">
    <property type="entry name" value="SI:DKEY-122A22.2"/>
    <property type="match status" value="1"/>
</dbReference>
<gene>
    <name evidence="3" type="ORF">H6P81_009763</name>
</gene>
<keyword evidence="1" id="KW-0732">Signal</keyword>
<reference evidence="3 4" key="1">
    <citation type="submission" date="2021-07" db="EMBL/GenBank/DDBJ databases">
        <title>The Aristolochia fimbriata genome: insights into angiosperm evolution, floral development and chemical biosynthesis.</title>
        <authorList>
            <person name="Jiao Y."/>
        </authorList>
    </citation>
    <scope>NUCLEOTIDE SEQUENCE [LARGE SCALE GENOMIC DNA]</scope>
    <source>
        <strain evidence="3">IBCAS-2021</strain>
        <tissue evidence="3">Leaf</tissue>
    </source>
</reference>
<comment type="caution">
    <text evidence="3">The sequence shown here is derived from an EMBL/GenBank/DDBJ whole genome shotgun (WGS) entry which is preliminary data.</text>
</comment>
<feature type="chain" id="PRO_5043933383" description="AB hydrolase-1 domain-containing protein" evidence="1">
    <location>
        <begin position="22"/>
        <end position="303"/>
    </location>
</feature>
<evidence type="ECO:0000256" key="1">
    <source>
        <dbReference type="SAM" id="SignalP"/>
    </source>
</evidence>
<protein>
    <recommendedName>
        <fullName evidence="2">AB hydrolase-1 domain-containing protein</fullName>
    </recommendedName>
</protein>
<sequence length="303" mass="33582">MVSLFEALLPVFHVVVKLLSGLRPRTVKIDDETVMSFWAPRTPAPEKKPPPVVLLHGFTGNGILTWMCQAVSLARQNYAVYVPDLLFFGGSTTSDPDRSPAFQARCLVKALTKLGVERCSLVGFSYGAVVALKMAEVYPEMVVSVAVSGPVPAMNEHVAATITARLGFRSFAELLMPNTLEGLHTMFNIGVSPDSKLSFPKFLYPGYFKVMFDNREERCKLLDRLIVSDKDASYPNLQQKILLICGEGDQIFPFDILKNIKEQLGCNAKLVSLERAGHMAHFERPFASNKLLKEHLASSFKAE</sequence>
<organism evidence="3 4">
    <name type="scientific">Aristolochia fimbriata</name>
    <name type="common">White veined hardy Dutchman's pipe vine</name>
    <dbReference type="NCBI Taxonomy" id="158543"/>
    <lineage>
        <taxon>Eukaryota</taxon>
        <taxon>Viridiplantae</taxon>
        <taxon>Streptophyta</taxon>
        <taxon>Embryophyta</taxon>
        <taxon>Tracheophyta</taxon>
        <taxon>Spermatophyta</taxon>
        <taxon>Magnoliopsida</taxon>
        <taxon>Magnoliidae</taxon>
        <taxon>Piperales</taxon>
        <taxon>Aristolochiaceae</taxon>
        <taxon>Aristolochia</taxon>
    </lineage>
</organism>
<evidence type="ECO:0000313" key="3">
    <source>
        <dbReference type="EMBL" id="KAG9449798.1"/>
    </source>
</evidence>
<accession>A0AAV7ELT5</accession>
<dbReference type="PANTHER" id="PTHR43139:SF61">
    <property type="entry name" value="ALPHA_BETA-HYDROLASES SUPERFAMILY PROTEIN"/>
    <property type="match status" value="1"/>
</dbReference>